<evidence type="ECO:0000313" key="2">
    <source>
        <dbReference type="EMBL" id="WQH16404.1"/>
    </source>
</evidence>
<dbReference type="InterPro" id="IPR003787">
    <property type="entry name" value="Sulphur_relay_DsrE/F-like"/>
</dbReference>
<dbReference type="PANTHER" id="PTHR37691:SF1">
    <property type="entry name" value="BLR3518 PROTEIN"/>
    <property type="match status" value="1"/>
</dbReference>
<dbReference type="SUPFAM" id="SSF75169">
    <property type="entry name" value="DsrEFH-like"/>
    <property type="match status" value="1"/>
</dbReference>
<name>A0ABZ0YXW1_9GAMM</name>
<accession>A0ABZ0YXW1</accession>
<proteinExistence type="predicted"/>
<dbReference type="EMBL" id="CP140153">
    <property type="protein sequence ID" value="WQH16404.1"/>
    <property type="molecule type" value="Genomic_DNA"/>
</dbReference>
<organism evidence="2 3">
    <name type="scientific">Guyparkeria halophila</name>
    <dbReference type="NCBI Taxonomy" id="47960"/>
    <lineage>
        <taxon>Bacteria</taxon>
        <taxon>Pseudomonadati</taxon>
        <taxon>Pseudomonadota</taxon>
        <taxon>Gammaproteobacteria</taxon>
        <taxon>Chromatiales</taxon>
        <taxon>Thioalkalibacteraceae</taxon>
        <taxon>Guyparkeria</taxon>
    </lineage>
</organism>
<gene>
    <name evidence="2" type="ORF">SR882_00470</name>
</gene>
<dbReference type="PANTHER" id="PTHR37691">
    <property type="entry name" value="BLR3518 PROTEIN"/>
    <property type="match status" value="1"/>
</dbReference>
<dbReference type="Pfam" id="PF02635">
    <property type="entry name" value="DsrE"/>
    <property type="match status" value="1"/>
</dbReference>
<dbReference type="Gene3D" id="3.40.1260.10">
    <property type="entry name" value="DsrEFH-like"/>
    <property type="match status" value="1"/>
</dbReference>
<reference evidence="2 3" key="1">
    <citation type="submission" date="2023-11" db="EMBL/GenBank/DDBJ databases">
        <title>MicrobeMod: A computational toolkit for identifying prokaryotic methylation and restriction-modification with nanopore sequencing.</title>
        <authorList>
            <person name="Crits-Christoph A."/>
            <person name="Kang S.C."/>
            <person name="Lee H."/>
            <person name="Ostrov N."/>
        </authorList>
    </citation>
    <scope>NUCLEOTIDE SEQUENCE [LARGE SCALE GENOMIC DNA]</scope>
    <source>
        <strain evidence="2 3">ATCC 49870</strain>
    </source>
</reference>
<keyword evidence="1" id="KW-0732">Signal</keyword>
<dbReference type="InterPro" id="IPR027396">
    <property type="entry name" value="DsrEFH-like"/>
</dbReference>
<dbReference type="Proteomes" id="UP001327459">
    <property type="component" value="Chromosome"/>
</dbReference>
<dbReference type="RefSeq" id="WP_322521401.1">
    <property type="nucleotide sequence ID" value="NZ_CP140153.1"/>
</dbReference>
<feature type="signal peptide" evidence="1">
    <location>
        <begin position="1"/>
        <end position="23"/>
    </location>
</feature>
<protein>
    <submittedName>
        <fullName evidence="2">DsrE family protein</fullName>
    </submittedName>
</protein>
<evidence type="ECO:0000313" key="3">
    <source>
        <dbReference type="Proteomes" id="UP001327459"/>
    </source>
</evidence>
<sequence length="177" mass="19923">MRFLPLLRQALWALIALPLAAMAAPSSDLALGFTWNDVTGIQNKDQIKVVYGIKQDDWEAGVGKSLYYARGLYQSYDALGVKKEDVDMHLVLHGAAGYWLLDNEAYRAEKNQLTGNPNAHIVQELIDQGAHVEACYETLKAHGWRKDDLLPGVKVVHDAYSRIIDLQMRGYAYLPFF</sequence>
<evidence type="ECO:0000256" key="1">
    <source>
        <dbReference type="SAM" id="SignalP"/>
    </source>
</evidence>
<feature type="chain" id="PRO_5047274686" evidence="1">
    <location>
        <begin position="24"/>
        <end position="177"/>
    </location>
</feature>
<keyword evidence="3" id="KW-1185">Reference proteome</keyword>